<keyword evidence="7" id="KW-0862">Zinc</keyword>
<reference evidence="10 11" key="1">
    <citation type="submission" date="2018-10" db="EMBL/GenBank/DDBJ databases">
        <title>An updated phylogeny of the Alphaproteobacteria reveals that the parasitic Rickettsiales and Holosporales have independent origins.</title>
        <authorList>
            <person name="Munoz-Gomez S.A."/>
            <person name="Hess S."/>
            <person name="Burger G."/>
            <person name="Lang B.F."/>
            <person name="Susko E."/>
            <person name="Slamovits C.H."/>
            <person name="Roger A.J."/>
        </authorList>
    </citation>
    <scope>NUCLEOTIDE SEQUENCE [LARGE SCALE GENOMIC DNA]</scope>
    <source>
        <strain evidence="10">HOLO01</strain>
    </source>
</reference>
<dbReference type="OrthoDB" id="9805070at2"/>
<evidence type="ECO:0000256" key="2">
    <source>
        <dbReference type="ARBA" id="ARBA00004196"/>
    </source>
</evidence>
<dbReference type="InterPro" id="IPR011055">
    <property type="entry name" value="Dup_hybrid_motif"/>
</dbReference>
<dbReference type="InterPro" id="IPR018392">
    <property type="entry name" value="LysM"/>
</dbReference>
<dbReference type="InterPro" id="IPR045834">
    <property type="entry name" value="Csd3_N2"/>
</dbReference>
<comment type="subcellular location">
    <subcellularLocation>
        <location evidence="2">Cell envelope</location>
    </subcellularLocation>
</comment>
<dbReference type="Gene3D" id="2.70.70.10">
    <property type="entry name" value="Glucose Permease (Domain IIA)"/>
    <property type="match status" value="1"/>
</dbReference>
<dbReference type="GO" id="GO:0006508">
    <property type="term" value="P:proteolysis"/>
    <property type="evidence" value="ECO:0007669"/>
    <property type="project" value="UniProtKB-KW"/>
</dbReference>
<dbReference type="SMART" id="SM00257">
    <property type="entry name" value="LysM"/>
    <property type="match status" value="1"/>
</dbReference>
<evidence type="ECO:0000256" key="3">
    <source>
        <dbReference type="ARBA" id="ARBA00022670"/>
    </source>
</evidence>
<accession>A0A4Q7DJT1</accession>
<dbReference type="Pfam" id="PF01551">
    <property type="entry name" value="Peptidase_M23"/>
    <property type="match status" value="1"/>
</dbReference>
<comment type="caution">
    <text evidence="10">The sequence shown here is derived from an EMBL/GenBank/DDBJ whole genome shotgun (WGS) entry which is preliminary data.</text>
</comment>
<feature type="domain" description="LysM" evidence="9">
    <location>
        <begin position="72"/>
        <end position="120"/>
    </location>
</feature>
<dbReference type="AlphaFoldDB" id="A0A4Q7DJT1"/>
<organism evidence="10 11">
    <name type="scientific">Candidatus Finniella inopinata</name>
    <dbReference type="NCBI Taxonomy" id="1696036"/>
    <lineage>
        <taxon>Bacteria</taxon>
        <taxon>Pseudomonadati</taxon>
        <taxon>Pseudomonadota</taxon>
        <taxon>Alphaproteobacteria</taxon>
        <taxon>Holosporales</taxon>
        <taxon>Candidatus Paracaedibacteraceae</taxon>
        <taxon>Candidatus Finniella</taxon>
    </lineage>
</organism>
<dbReference type="Proteomes" id="UP000293550">
    <property type="component" value="Unassembled WGS sequence"/>
</dbReference>
<dbReference type="InterPro" id="IPR016047">
    <property type="entry name" value="M23ase_b-sheet_dom"/>
</dbReference>
<keyword evidence="8" id="KW-0482">Metalloprotease</keyword>
<gene>
    <name evidence="10" type="ORF">EQU50_00690</name>
</gene>
<dbReference type="Pfam" id="PF01476">
    <property type="entry name" value="LysM"/>
    <property type="match status" value="1"/>
</dbReference>
<dbReference type="Gene3D" id="3.10.450.350">
    <property type="match status" value="2"/>
</dbReference>
<dbReference type="GO" id="GO:0046872">
    <property type="term" value="F:metal ion binding"/>
    <property type="evidence" value="ECO:0007669"/>
    <property type="project" value="UniProtKB-KW"/>
</dbReference>
<dbReference type="PANTHER" id="PTHR21666:SF289">
    <property type="entry name" value="L-ALA--D-GLU ENDOPEPTIDASE"/>
    <property type="match status" value="1"/>
</dbReference>
<evidence type="ECO:0000256" key="5">
    <source>
        <dbReference type="ARBA" id="ARBA00022729"/>
    </source>
</evidence>
<evidence type="ECO:0000256" key="6">
    <source>
        <dbReference type="ARBA" id="ARBA00022801"/>
    </source>
</evidence>
<keyword evidence="6" id="KW-0378">Hydrolase</keyword>
<keyword evidence="3" id="KW-0645">Protease</keyword>
<keyword evidence="11" id="KW-1185">Reference proteome</keyword>
<dbReference type="EMBL" id="SCFB01000001">
    <property type="protein sequence ID" value="RZI47133.1"/>
    <property type="molecule type" value="Genomic_DNA"/>
</dbReference>
<dbReference type="GO" id="GO:0030313">
    <property type="term" value="C:cell envelope"/>
    <property type="evidence" value="ECO:0007669"/>
    <property type="project" value="UniProtKB-SubCell"/>
</dbReference>
<evidence type="ECO:0000256" key="1">
    <source>
        <dbReference type="ARBA" id="ARBA00001947"/>
    </source>
</evidence>
<dbReference type="PROSITE" id="PS51782">
    <property type="entry name" value="LYSM"/>
    <property type="match status" value="1"/>
</dbReference>
<name>A0A4Q7DJT1_9PROT</name>
<evidence type="ECO:0000313" key="10">
    <source>
        <dbReference type="EMBL" id="RZI47133.1"/>
    </source>
</evidence>
<evidence type="ECO:0000259" key="9">
    <source>
        <dbReference type="PROSITE" id="PS51782"/>
    </source>
</evidence>
<evidence type="ECO:0000256" key="8">
    <source>
        <dbReference type="ARBA" id="ARBA00023049"/>
    </source>
</evidence>
<sequence>MKRHSHLISVAFMVVACLIAAREYYINYQIDVSLGQADNVPAEEQNLNHSNQTSPMLIGCSNSNEELEEQYQTVEIRKGDTLGSLLAKFDISKQDIESLNKSLKGHLNPRDLKPGQAFSIQYKKDQQGVQLLGAEFKPSLEYTVVCERNEKGQFKTQKNTVELKTVLKRVDGRINASFYSAALKLGIPAKVVKEAIKALSYSVNFQHGIKSGDPFELLYEQYEDAQGNSIKPGNLKYISVVAKGQLHRIYSYAPAGNCAGYYNARGESVIRSLLQTPIDSSRMRVTSGFGSRVHPIKGFRRDHKGVDFGAPHGTAVMAAGDGVVLKAGYFGDYGNYVRIRHAGGYETVYAHLSKIASGTRIGASVKQGQVIGNVGATGLATGPHLHHEVILKNVHVNPQSVKALPTTHLATKDIQKFNKFKQEIETQIVGLPMKNQLASNDLNDAVKNKIA</sequence>
<dbReference type="PROSITE" id="PS51257">
    <property type="entry name" value="PROKAR_LIPOPROTEIN"/>
    <property type="match status" value="1"/>
</dbReference>
<keyword evidence="4" id="KW-0479">Metal-binding</keyword>
<dbReference type="RefSeq" id="WP_130153245.1">
    <property type="nucleotide sequence ID" value="NZ_SCFB01000001.1"/>
</dbReference>
<comment type="cofactor">
    <cofactor evidence="1">
        <name>Zn(2+)</name>
        <dbReference type="ChEBI" id="CHEBI:29105"/>
    </cofactor>
</comment>
<dbReference type="SUPFAM" id="SSF51261">
    <property type="entry name" value="Duplicated hybrid motif"/>
    <property type="match status" value="1"/>
</dbReference>
<protein>
    <submittedName>
        <fullName evidence="10">LysM peptidoglycan-binding domain-containing protein</fullName>
    </submittedName>
</protein>
<dbReference type="GO" id="GO:0004222">
    <property type="term" value="F:metalloendopeptidase activity"/>
    <property type="evidence" value="ECO:0007669"/>
    <property type="project" value="TreeGrafter"/>
</dbReference>
<evidence type="ECO:0000256" key="7">
    <source>
        <dbReference type="ARBA" id="ARBA00022833"/>
    </source>
</evidence>
<dbReference type="PANTHER" id="PTHR21666">
    <property type="entry name" value="PEPTIDASE-RELATED"/>
    <property type="match status" value="1"/>
</dbReference>
<dbReference type="Pfam" id="PF19425">
    <property type="entry name" value="Csd3_N2"/>
    <property type="match status" value="1"/>
</dbReference>
<proteinExistence type="predicted"/>
<dbReference type="CDD" id="cd12797">
    <property type="entry name" value="M23_peptidase"/>
    <property type="match status" value="1"/>
</dbReference>
<dbReference type="InterPro" id="IPR050570">
    <property type="entry name" value="Cell_wall_metabolism_enzyme"/>
</dbReference>
<keyword evidence="5" id="KW-0732">Signal</keyword>
<evidence type="ECO:0000256" key="4">
    <source>
        <dbReference type="ARBA" id="ARBA00022723"/>
    </source>
</evidence>
<evidence type="ECO:0000313" key="11">
    <source>
        <dbReference type="Proteomes" id="UP000293550"/>
    </source>
</evidence>